<evidence type="ECO:0000313" key="2">
    <source>
        <dbReference type="EMBL" id="PQJ28757.1"/>
    </source>
</evidence>
<dbReference type="CDD" id="cd06170">
    <property type="entry name" value="LuxR_C_like"/>
    <property type="match status" value="1"/>
</dbReference>
<dbReference type="RefSeq" id="WP_105043253.1">
    <property type="nucleotide sequence ID" value="NZ_MQWA01000001.1"/>
</dbReference>
<dbReference type="InterPro" id="IPR016032">
    <property type="entry name" value="Sig_transdc_resp-reg_C-effctor"/>
</dbReference>
<reference evidence="2 3" key="1">
    <citation type="submission" date="2016-12" db="EMBL/GenBank/DDBJ databases">
        <title>Study of bacterial adaptation to deep sea.</title>
        <authorList>
            <person name="Song J."/>
            <person name="Yoshizawa S."/>
            <person name="Kogure K."/>
        </authorList>
    </citation>
    <scope>NUCLEOTIDE SEQUENCE [LARGE SCALE GENOMIC DNA]</scope>
    <source>
        <strain evidence="2 3">SAORIC-165</strain>
    </source>
</reference>
<dbReference type="SMART" id="SM00421">
    <property type="entry name" value="HTH_LUXR"/>
    <property type="match status" value="1"/>
</dbReference>
<proteinExistence type="predicted"/>
<protein>
    <recommendedName>
        <fullName evidence="1">HTH luxR-type domain-containing protein</fullName>
    </recommendedName>
</protein>
<dbReference type="InterPro" id="IPR000792">
    <property type="entry name" value="Tscrpt_reg_LuxR_C"/>
</dbReference>
<feature type="domain" description="HTH luxR-type" evidence="1">
    <location>
        <begin position="196"/>
        <end position="253"/>
    </location>
</feature>
<evidence type="ECO:0000259" key="1">
    <source>
        <dbReference type="SMART" id="SM00421"/>
    </source>
</evidence>
<dbReference type="SUPFAM" id="SSF46894">
    <property type="entry name" value="C-terminal effector domain of the bipartite response regulators"/>
    <property type="match status" value="1"/>
</dbReference>
<accession>A0A2S7U2J2</accession>
<dbReference type="Pfam" id="PF00196">
    <property type="entry name" value="GerE"/>
    <property type="match status" value="1"/>
</dbReference>
<dbReference type="PRINTS" id="PR00038">
    <property type="entry name" value="HTHLUXR"/>
</dbReference>
<organism evidence="2 3">
    <name type="scientific">Rubritalea profundi</name>
    <dbReference type="NCBI Taxonomy" id="1658618"/>
    <lineage>
        <taxon>Bacteria</taxon>
        <taxon>Pseudomonadati</taxon>
        <taxon>Verrucomicrobiota</taxon>
        <taxon>Verrucomicrobiia</taxon>
        <taxon>Verrucomicrobiales</taxon>
        <taxon>Rubritaleaceae</taxon>
        <taxon>Rubritalea</taxon>
    </lineage>
</organism>
<dbReference type="Gene3D" id="1.10.10.10">
    <property type="entry name" value="Winged helix-like DNA-binding domain superfamily/Winged helix DNA-binding domain"/>
    <property type="match status" value="1"/>
</dbReference>
<dbReference type="GO" id="GO:0003677">
    <property type="term" value="F:DNA binding"/>
    <property type="evidence" value="ECO:0007669"/>
    <property type="project" value="InterPro"/>
</dbReference>
<dbReference type="InterPro" id="IPR036388">
    <property type="entry name" value="WH-like_DNA-bd_sf"/>
</dbReference>
<gene>
    <name evidence="2" type="ORF">BSZ32_09765</name>
</gene>
<comment type="caution">
    <text evidence="2">The sequence shown here is derived from an EMBL/GenBank/DDBJ whole genome shotgun (WGS) entry which is preliminary data.</text>
</comment>
<keyword evidence="3" id="KW-1185">Reference proteome</keyword>
<name>A0A2S7U2J2_9BACT</name>
<dbReference type="OrthoDB" id="192352at2"/>
<dbReference type="AlphaFoldDB" id="A0A2S7U2J2"/>
<dbReference type="Proteomes" id="UP000239907">
    <property type="component" value="Unassembled WGS sequence"/>
</dbReference>
<sequence>MSDHTTVALELDDIREVIQLLGELAHSDLTLNQKRINLLRGISRLTQTDAWVWGISGKFESGKKSTFSLSHHEGFTETQFAAYLTVLEKAKMADMFAPVLAEFASATSTLTRRRCQFDPDGLIYTDAYSEWREIGLAPLVVSLTAVPNGATSCVAIYREYDSPPYTAREAKIMHLILSELDWLHQEASAKSFSKKVYALSPRLNTVLNLLLQGSSRKEMSTYLSISPNTLSGYSKEIYKRFNVHSQVELIRKFSIGDGGDES</sequence>
<dbReference type="GO" id="GO:0006355">
    <property type="term" value="P:regulation of DNA-templated transcription"/>
    <property type="evidence" value="ECO:0007669"/>
    <property type="project" value="InterPro"/>
</dbReference>
<dbReference type="EMBL" id="MQWA01000001">
    <property type="protein sequence ID" value="PQJ28757.1"/>
    <property type="molecule type" value="Genomic_DNA"/>
</dbReference>
<evidence type="ECO:0000313" key="3">
    <source>
        <dbReference type="Proteomes" id="UP000239907"/>
    </source>
</evidence>